<organism evidence="2 3">
    <name type="scientific">Stephania japonica</name>
    <dbReference type="NCBI Taxonomy" id="461633"/>
    <lineage>
        <taxon>Eukaryota</taxon>
        <taxon>Viridiplantae</taxon>
        <taxon>Streptophyta</taxon>
        <taxon>Embryophyta</taxon>
        <taxon>Tracheophyta</taxon>
        <taxon>Spermatophyta</taxon>
        <taxon>Magnoliopsida</taxon>
        <taxon>Ranunculales</taxon>
        <taxon>Menispermaceae</taxon>
        <taxon>Menispermoideae</taxon>
        <taxon>Cissampelideae</taxon>
        <taxon>Stephania</taxon>
    </lineage>
</organism>
<evidence type="ECO:0000313" key="3">
    <source>
        <dbReference type="Proteomes" id="UP001417504"/>
    </source>
</evidence>
<comment type="caution">
    <text evidence="2">The sequence shown here is derived from an EMBL/GenBank/DDBJ whole genome shotgun (WGS) entry which is preliminary data.</text>
</comment>
<dbReference type="EMBL" id="JBBNAE010000008">
    <property type="protein sequence ID" value="KAK9102753.1"/>
    <property type="molecule type" value="Genomic_DNA"/>
</dbReference>
<evidence type="ECO:0000313" key="2">
    <source>
        <dbReference type="EMBL" id="KAK9102753.1"/>
    </source>
</evidence>
<evidence type="ECO:0000256" key="1">
    <source>
        <dbReference type="SAM" id="MobiDB-lite"/>
    </source>
</evidence>
<feature type="compositionally biased region" description="Basic and acidic residues" evidence="1">
    <location>
        <begin position="55"/>
        <end position="66"/>
    </location>
</feature>
<proteinExistence type="predicted"/>
<feature type="region of interest" description="Disordered" evidence="1">
    <location>
        <begin position="24"/>
        <end position="66"/>
    </location>
</feature>
<gene>
    <name evidence="2" type="ORF">Sjap_020007</name>
</gene>
<protein>
    <submittedName>
        <fullName evidence="2">Uncharacterized protein</fullName>
    </submittedName>
</protein>
<sequence length="66" mass="8124">MRESKRRRKRKKKKIQSTALFWREEEGEGEPGRFGSARFTHTQQYIKKNRKKREKMKENGKENLEK</sequence>
<name>A0AAP0F570_9MAGN</name>
<keyword evidence="3" id="KW-1185">Reference proteome</keyword>
<reference evidence="2 3" key="1">
    <citation type="submission" date="2024-01" db="EMBL/GenBank/DDBJ databases">
        <title>Genome assemblies of Stephania.</title>
        <authorList>
            <person name="Yang L."/>
        </authorList>
    </citation>
    <scope>NUCLEOTIDE SEQUENCE [LARGE SCALE GENOMIC DNA]</scope>
    <source>
        <strain evidence="2">QJT</strain>
        <tissue evidence="2">Leaf</tissue>
    </source>
</reference>
<accession>A0AAP0F570</accession>
<dbReference type="Proteomes" id="UP001417504">
    <property type="component" value="Unassembled WGS sequence"/>
</dbReference>
<dbReference type="AlphaFoldDB" id="A0AAP0F570"/>